<dbReference type="AlphaFoldDB" id="A0A6A6ADI6"/>
<dbReference type="GeneID" id="54408708"/>
<evidence type="ECO:0000256" key="1">
    <source>
        <dbReference type="SAM" id="MobiDB-lite"/>
    </source>
</evidence>
<evidence type="ECO:0000256" key="2">
    <source>
        <dbReference type="SAM" id="SignalP"/>
    </source>
</evidence>
<proteinExistence type="predicted"/>
<keyword evidence="2" id="KW-0732">Signal</keyword>
<gene>
    <name evidence="3" type="ORF">P153DRAFT_367432</name>
</gene>
<protein>
    <submittedName>
        <fullName evidence="3">Uncharacterized protein</fullName>
    </submittedName>
</protein>
<evidence type="ECO:0000313" key="4">
    <source>
        <dbReference type="Proteomes" id="UP000799771"/>
    </source>
</evidence>
<feature type="chain" id="PRO_5025521107" evidence="2">
    <location>
        <begin position="28"/>
        <end position="52"/>
    </location>
</feature>
<dbReference type="EMBL" id="ML977507">
    <property type="protein sequence ID" value="KAF2129185.1"/>
    <property type="molecule type" value="Genomic_DNA"/>
</dbReference>
<evidence type="ECO:0000313" key="3">
    <source>
        <dbReference type="EMBL" id="KAF2129185.1"/>
    </source>
</evidence>
<organism evidence="3 4">
    <name type="scientific">Dothidotthia symphoricarpi CBS 119687</name>
    <dbReference type="NCBI Taxonomy" id="1392245"/>
    <lineage>
        <taxon>Eukaryota</taxon>
        <taxon>Fungi</taxon>
        <taxon>Dikarya</taxon>
        <taxon>Ascomycota</taxon>
        <taxon>Pezizomycotina</taxon>
        <taxon>Dothideomycetes</taxon>
        <taxon>Pleosporomycetidae</taxon>
        <taxon>Pleosporales</taxon>
        <taxon>Dothidotthiaceae</taxon>
        <taxon>Dothidotthia</taxon>
    </lineage>
</organism>
<sequence length="52" mass="5729">MTRSTPLILPLQLLLFLPLFICSSSLSLKENFDSSALPGRKDPIMKGTAPLR</sequence>
<reference evidence="3" key="1">
    <citation type="journal article" date="2020" name="Stud. Mycol.">
        <title>101 Dothideomycetes genomes: a test case for predicting lifestyles and emergence of pathogens.</title>
        <authorList>
            <person name="Haridas S."/>
            <person name="Albert R."/>
            <person name="Binder M."/>
            <person name="Bloem J."/>
            <person name="Labutti K."/>
            <person name="Salamov A."/>
            <person name="Andreopoulos B."/>
            <person name="Baker S."/>
            <person name="Barry K."/>
            <person name="Bills G."/>
            <person name="Bluhm B."/>
            <person name="Cannon C."/>
            <person name="Castanera R."/>
            <person name="Culley D."/>
            <person name="Daum C."/>
            <person name="Ezra D."/>
            <person name="Gonzalez J."/>
            <person name="Henrissat B."/>
            <person name="Kuo A."/>
            <person name="Liang C."/>
            <person name="Lipzen A."/>
            <person name="Lutzoni F."/>
            <person name="Magnuson J."/>
            <person name="Mondo S."/>
            <person name="Nolan M."/>
            <person name="Ohm R."/>
            <person name="Pangilinan J."/>
            <person name="Park H.-J."/>
            <person name="Ramirez L."/>
            <person name="Alfaro M."/>
            <person name="Sun H."/>
            <person name="Tritt A."/>
            <person name="Yoshinaga Y."/>
            <person name="Zwiers L.-H."/>
            <person name="Turgeon B."/>
            <person name="Goodwin S."/>
            <person name="Spatafora J."/>
            <person name="Crous P."/>
            <person name="Grigoriev I."/>
        </authorList>
    </citation>
    <scope>NUCLEOTIDE SEQUENCE</scope>
    <source>
        <strain evidence="3">CBS 119687</strain>
    </source>
</reference>
<accession>A0A6A6ADI6</accession>
<dbReference type="Proteomes" id="UP000799771">
    <property type="component" value="Unassembled WGS sequence"/>
</dbReference>
<name>A0A6A6ADI6_9PLEO</name>
<keyword evidence="4" id="KW-1185">Reference proteome</keyword>
<feature type="region of interest" description="Disordered" evidence="1">
    <location>
        <begin position="32"/>
        <end position="52"/>
    </location>
</feature>
<dbReference type="RefSeq" id="XP_033523574.1">
    <property type="nucleotide sequence ID" value="XM_033668276.1"/>
</dbReference>
<feature type="signal peptide" evidence="2">
    <location>
        <begin position="1"/>
        <end position="27"/>
    </location>
</feature>